<evidence type="ECO:0000256" key="10">
    <source>
        <dbReference type="SAM" id="Phobius"/>
    </source>
</evidence>
<gene>
    <name evidence="12" type="primary">yidC</name>
    <name evidence="12" type="ORF">EDM21_03330</name>
</gene>
<keyword evidence="7 10" id="KW-0472">Membrane</keyword>
<dbReference type="GO" id="GO:0051205">
    <property type="term" value="P:protein insertion into membrane"/>
    <property type="evidence" value="ECO:0007669"/>
    <property type="project" value="TreeGrafter"/>
</dbReference>
<feature type="transmembrane region" description="Helical" evidence="10">
    <location>
        <begin position="137"/>
        <end position="155"/>
    </location>
</feature>
<keyword evidence="5" id="KW-0653">Protein transport</keyword>
<evidence type="ECO:0000256" key="5">
    <source>
        <dbReference type="ARBA" id="ARBA00022927"/>
    </source>
</evidence>
<dbReference type="PANTHER" id="PTHR12428">
    <property type="entry name" value="OXA1"/>
    <property type="match status" value="1"/>
</dbReference>
<evidence type="ECO:0000259" key="11">
    <source>
        <dbReference type="Pfam" id="PF02096"/>
    </source>
</evidence>
<evidence type="ECO:0000256" key="6">
    <source>
        <dbReference type="ARBA" id="ARBA00022989"/>
    </source>
</evidence>
<dbReference type="GO" id="GO:0015031">
    <property type="term" value="P:protein transport"/>
    <property type="evidence" value="ECO:0007669"/>
    <property type="project" value="UniProtKB-KW"/>
</dbReference>
<comment type="caution">
    <text evidence="12">The sequence shown here is derived from an EMBL/GenBank/DDBJ whole genome shotgun (WGS) entry which is preliminary data.</text>
</comment>
<dbReference type="Pfam" id="PF02096">
    <property type="entry name" value="60KD_IMP"/>
    <property type="match status" value="1"/>
</dbReference>
<protein>
    <submittedName>
        <fullName evidence="12">Membrane protein insertase YidC</fullName>
    </submittedName>
</protein>
<organism evidence="12 13">
    <name type="scientific">Paenibacillus lutrae</name>
    <dbReference type="NCBI Taxonomy" id="2078573"/>
    <lineage>
        <taxon>Bacteria</taxon>
        <taxon>Bacillati</taxon>
        <taxon>Bacillota</taxon>
        <taxon>Bacilli</taxon>
        <taxon>Bacillales</taxon>
        <taxon>Paenibacillaceae</taxon>
        <taxon>Paenibacillus</taxon>
    </lineage>
</organism>
<comment type="similarity">
    <text evidence="9">Belongs to the OXA1/ALB3/YidC family.</text>
</comment>
<evidence type="ECO:0000256" key="1">
    <source>
        <dbReference type="ARBA" id="ARBA00004651"/>
    </source>
</evidence>
<dbReference type="InterPro" id="IPR028055">
    <property type="entry name" value="YidC/Oxa/ALB_C"/>
</dbReference>
<evidence type="ECO:0000256" key="7">
    <source>
        <dbReference type="ARBA" id="ARBA00023136"/>
    </source>
</evidence>
<dbReference type="InterPro" id="IPR047196">
    <property type="entry name" value="YidC_ALB_C"/>
</dbReference>
<dbReference type="PANTHER" id="PTHR12428:SF65">
    <property type="entry name" value="CYTOCHROME C OXIDASE ASSEMBLY PROTEIN COX18, MITOCHONDRIAL"/>
    <property type="match status" value="1"/>
</dbReference>
<dbReference type="EMBL" id="RHLK01000002">
    <property type="protein sequence ID" value="MVO98575.1"/>
    <property type="molecule type" value="Genomic_DNA"/>
</dbReference>
<reference evidence="12 13" key="1">
    <citation type="journal article" date="2019" name="Microorganisms">
        <title>Paenibacillus lutrae sp. nov., A Chitinolytic Species Isolated from A River Otter in Castril Natural Park, Granada, Spain.</title>
        <authorList>
            <person name="Rodriguez M."/>
            <person name="Reina J.C."/>
            <person name="Bejar V."/>
            <person name="Llamas I."/>
        </authorList>
    </citation>
    <scope>NUCLEOTIDE SEQUENCE [LARGE SCALE GENOMIC DNA]</scope>
    <source>
        <strain evidence="12 13">N10</strain>
    </source>
</reference>
<dbReference type="GO" id="GO:0032977">
    <property type="term" value="F:membrane insertase activity"/>
    <property type="evidence" value="ECO:0007669"/>
    <property type="project" value="InterPro"/>
</dbReference>
<dbReference type="OrthoDB" id="2380676at2"/>
<feature type="transmembrane region" description="Helical" evidence="10">
    <location>
        <begin position="164"/>
        <end position="183"/>
    </location>
</feature>
<keyword evidence="8" id="KW-0143">Chaperone</keyword>
<feature type="domain" description="Membrane insertase YidC/Oxa/ALB C-terminal" evidence="11">
    <location>
        <begin position="25"/>
        <end position="207"/>
    </location>
</feature>
<keyword evidence="2" id="KW-0813">Transport</keyword>
<dbReference type="GO" id="GO:0005886">
    <property type="term" value="C:plasma membrane"/>
    <property type="evidence" value="ECO:0007669"/>
    <property type="project" value="UniProtKB-SubCell"/>
</dbReference>
<comment type="subcellular location">
    <subcellularLocation>
        <location evidence="1">Cell membrane</location>
        <topology evidence="1">Multi-pass membrane protein</topology>
    </subcellularLocation>
    <subcellularLocation>
        <location evidence="9">Membrane</location>
        <topology evidence="9">Multi-pass membrane protein</topology>
    </subcellularLocation>
</comment>
<proteinExistence type="inferred from homology"/>
<feature type="transmembrane region" description="Helical" evidence="10">
    <location>
        <begin position="25"/>
        <end position="45"/>
    </location>
</feature>
<evidence type="ECO:0000256" key="2">
    <source>
        <dbReference type="ARBA" id="ARBA00022448"/>
    </source>
</evidence>
<evidence type="ECO:0000256" key="8">
    <source>
        <dbReference type="ARBA" id="ARBA00023186"/>
    </source>
</evidence>
<dbReference type="InterPro" id="IPR001708">
    <property type="entry name" value="YidC/ALB3/OXA1/COX18"/>
</dbReference>
<keyword evidence="6 10" id="KW-1133">Transmembrane helix</keyword>
<evidence type="ECO:0000313" key="13">
    <source>
        <dbReference type="Proteomes" id="UP000490800"/>
    </source>
</evidence>
<keyword evidence="4 9" id="KW-0812">Transmembrane</keyword>
<evidence type="ECO:0000256" key="9">
    <source>
        <dbReference type="RuleBase" id="RU003945"/>
    </source>
</evidence>
<dbReference type="CDD" id="cd20070">
    <property type="entry name" value="5TM_YidC_Alb3"/>
    <property type="match status" value="1"/>
</dbReference>
<keyword evidence="3" id="KW-1003">Cell membrane</keyword>
<dbReference type="Proteomes" id="UP000490800">
    <property type="component" value="Unassembled WGS sequence"/>
</dbReference>
<dbReference type="RefSeq" id="WP_157332907.1">
    <property type="nucleotide sequence ID" value="NZ_RHLK01000002.1"/>
</dbReference>
<sequence length="229" mass="25646">MTFLQPVVSILDGVMKTLYSFTHDWGLSIVVLTLLIRSLLFKLNLSSARQQVRSFSVQPILSDLRTRYASDPAKLIQKMTELNTRYGIKPFMPFGAALIQMPIFMSLYPYFTMHGAGMTSLIVPWMQSLGISDPSHLLPYLYGLLSWIGLSIPLLPEQAASQPFLLRMGLPLLVVAISTAVMWRSPAALVLYWSVNGAVTLAERIWYRTPAGRKLLYRGVTVEHPDSGN</sequence>
<dbReference type="NCBIfam" id="TIGR03592">
    <property type="entry name" value="yidC_oxa1_cterm"/>
    <property type="match status" value="1"/>
</dbReference>
<feature type="transmembrane region" description="Helical" evidence="10">
    <location>
        <begin position="91"/>
        <end position="111"/>
    </location>
</feature>
<evidence type="ECO:0000313" key="12">
    <source>
        <dbReference type="EMBL" id="MVO98575.1"/>
    </source>
</evidence>
<evidence type="ECO:0000256" key="4">
    <source>
        <dbReference type="ARBA" id="ARBA00022692"/>
    </source>
</evidence>
<name>A0A7X3FF52_9BACL</name>
<evidence type="ECO:0000256" key="3">
    <source>
        <dbReference type="ARBA" id="ARBA00022475"/>
    </source>
</evidence>
<keyword evidence="13" id="KW-1185">Reference proteome</keyword>
<accession>A0A7X3FF52</accession>
<dbReference type="AlphaFoldDB" id="A0A7X3FF52"/>